<dbReference type="AlphaFoldDB" id="A0A1N7IV43"/>
<evidence type="ECO:0000313" key="2">
    <source>
        <dbReference type="EMBL" id="SIS40851.1"/>
    </source>
</evidence>
<feature type="transmembrane region" description="Helical" evidence="1">
    <location>
        <begin position="6"/>
        <end position="28"/>
    </location>
</feature>
<accession>A0A1N7IV43</accession>
<keyword evidence="3" id="KW-1185">Reference proteome</keyword>
<dbReference type="Proteomes" id="UP000185639">
    <property type="component" value="Unassembled WGS sequence"/>
</dbReference>
<proteinExistence type="predicted"/>
<keyword evidence="1" id="KW-1133">Transmembrane helix</keyword>
<gene>
    <name evidence="2" type="ORF">SAMN05421686_10125</name>
</gene>
<dbReference type="EMBL" id="FTOH01000001">
    <property type="protein sequence ID" value="SIS40851.1"/>
    <property type="molecule type" value="Genomic_DNA"/>
</dbReference>
<dbReference type="NCBIfam" id="NF041600">
    <property type="entry name" value="cyt_ox_CcoM"/>
    <property type="match status" value="1"/>
</dbReference>
<protein>
    <submittedName>
        <fullName evidence="2">Uncharacterized protein</fullName>
    </submittedName>
</protein>
<evidence type="ECO:0000313" key="3">
    <source>
        <dbReference type="Proteomes" id="UP000185639"/>
    </source>
</evidence>
<name>A0A1N7IV43_9GAMM</name>
<sequence>MFMDEVVFSGLAIVGLTCAFFVGVYIAVKKDIKKHGTGE</sequence>
<reference evidence="3" key="1">
    <citation type="submission" date="2017-01" db="EMBL/GenBank/DDBJ databases">
        <authorList>
            <person name="Varghese N."/>
            <person name="Submissions S."/>
        </authorList>
    </citation>
    <scope>NUCLEOTIDE SEQUENCE [LARGE SCALE GENOMIC DNA]</scope>
    <source>
        <strain evidence="3">DSM 24913</strain>
    </source>
</reference>
<evidence type="ECO:0000256" key="1">
    <source>
        <dbReference type="SAM" id="Phobius"/>
    </source>
</evidence>
<dbReference type="RefSeq" id="WP_281251162.1">
    <property type="nucleotide sequence ID" value="NZ_CAJWBH010000022.1"/>
</dbReference>
<keyword evidence="1" id="KW-0472">Membrane</keyword>
<keyword evidence="1" id="KW-0812">Transmembrane</keyword>
<organism evidence="2 3">
    <name type="scientific">Thalassolituus maritimus</name>
    <dbReference type="NCBI Taxonomy" id="484498"/>
    <lineage>
        <taxon>Bacteria</taxon>
        <taxon>Pseudomonadati</taxon>
        <taxon>Pseudomonadota</taxon>
        <taxon>Gammaproteobacteria</taxon>
        <taxon>Oceanospirillales</taxon>
        <taxon>Oceanospirillaceae</taxon>
        <taxon>Thalassolituus</taxon>
    </lineage>
</organism>
<dbReference type="InterPro" id="IPR048085">
    <property type="entry name" value="Cyt_ox_CcoM-like"/>
</dbReference>